<dbReference type="STRING" id="1280947.HY30_18375"/>
<dbReference type="Pfam" id="PF07690">
    <property type="entry name" value="MFS_1"/>
    <property type="match status" value="1"/>
</dbReference>
<feature type="transmembrane region" description="Helical" evidence="4">
    <location>
        <begin position="186"/>
        <end position="207"/>
    </location>
</feature>
<feature type="transmembrane region" description="Helical" evidence="4">
    <location>
        <begin position="104"/>
        <end position="122"/>
    </location>
</feature>
<evidence type="ECO:0000256" key="2">
    <source>
        <dbReference type="ARBA" id="ARBA00022989"/>
    </source>
</evidence>
<keyword evidence="7" id="KW-1185">Reference proteome</keyword>
<reference evidence="6 7" key="1">
    <citation type="journal article" date="2014" name="Antonie Van Leeuwenhoek">
        <title>Hyphomonas beringensis sp. nov. and Hyphomonas chukchiensis sp. nov., isolated from surface seawater of the Bering Sea and Chukchi Sea.</title>
        <authorList>
            <person name="Li C."/>
            <person name="Lai Q."/>
            <person name="Li G."/>
            <person name="Dong C."/>
            <person name="Wang J."/>
            <person name="Liao Y."/>
            <person name="Shao Z."/>
        </authorList>
    </citation>
    <scope>NUCLEOTIDE SEQUENCE [LARGE SCALE GENOMIC DNA]</scope>
    <source>
        <strain evidence="6 7">BH-BN04-4</strain>
    </source>
</reference>
<dbReference type="Gene3D" id="1.20.1250.20">
    <property type="entry name" value="MFS general substrate transporter like domains"/>
    <property type="match status" value="1"/>
</dbReference>
<keyword evidence="3 4" id="KW-0472">Membrane</keyword>
<evidence type="ECO:0000256" key="3">
    <source>
        <dbReference type="ARBA" id="ARBA00023136"/>
    </source>
</evidence>
<proteinExistence type="predicted"/>
<dbReference type="InterPro" id="IPR036259">
    <property type="entry name" value="MFS_trans_sf"/>
</dbReference>
<dbReference type="eggNOG" id="COG2814">
    <property type="taxonomic scope" value="Bacteria"/>
</dbReference>
<keyword evidence="1 4" id="KW-0812">Transmembrane</keyword>
<evidence type="ECO:0000256" key="4">
    <source>
        <dbReference type="SAM" id="Phobius"/>
    </source>
</evidence>
<dbReference type="GO" id="GO:0022857">
    <property type="term" value="F:transmembrane transporter activity"/>
    <property type="evidence" value="ECO:0007669"/>
    <property type="project" value="InterPro"/>
</dbReference>
<sequence>MVKACAGRVIGLGWGMDTAPAPADTLPPPSPKYLTNRELYVLAGATAVVVANAYYIHPIISLVADGFGISHAMIGMVPAFNQVALALGILLLLPLGDWFSNRRLVSVLVAAQCASVAVMAFAPHYGLFVLGSTVLGFFTIAPYLLPAYVSKRVAPGDLGRATGIITTGIVGGILVARAGAGVVAEYFGWRTVYFIAASLMLAVTFLLPRIMEPREAGNDRQAGQNYWRLILSIGGIVRDFPEILLSGAIQALGFGVFLAVWMGLGLHLTSPEMGYGVDVVGYLAVLGVVNLYTTPRFGAWADRIGPRRARLALSGTQLVGVAMLFFMGHSIWLLMIPIIMMNVGGPALDVCNRMTFLNRAPDIRTRLMTVYIVIMFLGGGAGSWAGTAVYDAAGWHGTALLALAMSVTMFGLCLWSFRWTDKTQAA</sequence>
<dbReference type="PANTHER" id="PTHR42910">
    <property type="entry name" value="TRANSPORTER SCO4007-RELATED"/>
    <property type="match status" value="1"/>
</dbReference>
<dbReference type="AlphaFoldDB" id="A0A062UFK2"/>
<keyword evidence="2 4" id="KW-1133">Transmembrane helix</keyword>
<feature type="transmembrane region" description="Helical" evidence="4">
    <location>
        <begin position="39"/>
        <end position="57"/>
    </location>
</feature>
<evidence type="ECO:0000313" key="7">
    <source>
        <dbReference type="Proteomes" id="UP000027190"/>
    </source>
</evidence>
<feature type="transmembrane region" description="Helical" evidence="4">
    <location>
        <begin position="368"/>
        <end position="389"/>
    </location>
</feature>
<feature type="transmembrane region" description="Helical" evidence="4">
    <location>
        <begin position="69"/>
        <end position="92"/>
    </location>
</feature>
<dbReference type="SUPFAM" id="SSF103473">
    <property type="entry name" value="MFS general substrate transporter"/>
    <property type="match status" value="1"/>
</dbReference>
<protein>
    <recommendedName>
        <fullName evidence="5">Major facilitator superfamily (MFS) profile domain-containing protein</fullName>
    </recommendedName>
</protein>
<dbReference type="InterPro" id="IPR020846">
    <property type="entry name" value="MFS_dom"/>
</dbReference>
<dbReference type="PROSITE" id="PS50850">
    <property type="entry name" value="MFS"/>
    <property type="match status" value="1"/>
</dbReference>
<dbReference type="InterPro" id="IPR011701">
    <property type="entry name" value="MFS"/>
</dbReference>
<feature type="domain" description="Major facilitator superfamily (MFS) profile" evidence="5">
    <location>
        <begin position="38"/>
        <end position="423"/>
    </location>
</feature>
<feature type="transmembrane region" description="Helical" evidence="4">
    <location>
        <begin position="243"/>
        <end position="264"/>
    </location>
</feature>
<organism evidence="6 7">
    <name type="scientific">Hyphomonas chukchiensis</name>
    <dbReference type="NCBI Taxonomy" id="1280947"/>
    <lineage>
        <taxon>Bacteria</taxon>
        <taxon>Pseudomonadati</taxon>
        <taxon>Pseudomonadota</taxon>
        <taxon>Alphaproteobacteria</taxon>
        <taxon>Hyphomonadales</taxon>
        <taxon>Hyphomonadaceae</taxon>
        <taxon>Hyphomonas</taxon>
    </lineage>
</organism>
<dbReference type="Proteomes" id="UP000027190">
    <property type="component" value="Unassembled WGS sequence"/>
</dbReference>
<feature type="transmembrane region" description="Helical" evidence="4">
    <location>
        <begin position="128"/>
        <end position="149"/>
    </location>
</feature>
<feature type="transmembrane region" description="Helical" evidence="4">
    <location>
        <begin position="161"/>
        <end position="180"/>
    </location>
</feature>
<evidence type="ECO:0000259" key="5">
    <source>
        <dbReference type="PROSITE" id="PS50850"/>
    </source>
</evidence>
<dbReference type="PANTHER" id="PTHR42910:SF1">
    <property type="entry name" value="MAJOR FACILITATOR SUPERFAMILY (MFS) PROFILE DOMAIN-CONTAINING PROTEIN"/>
    <property type="match status" value="1"/>
</dbReference>
<evidence type="ECO:0000256" key="1">
    <source>
        <dbReference type="ARBA" id="ARBA00022692"/>
    </source>
</evidence>
<comment type="caution">
    <text evidence="6">The sequence shown here is derived from an EMBL/GenBank/DDBJ whole genome shotgun (WGS) entry which is preliminary data.</text>
</comment>
<name>A0A062UFK2_9PROT</name>
<feature type="transmembrane region" description="Helical" evidence="4">
    <location>
        <begin position="395"/>
        <end position="417"/>
    </location>
</feature>
<dbReference type="CDD" id="cd17324">
    <property type="entry name" value="MFS_NepI_like"/>
    <property type="match status" value="1"/>
</dbReference>
<evidence type="ECO:0000313" key="6">
    <source>
        <dbReference type="EMBL" id="KCZ56498.1"/>
    </source>
</evidence>
<feature type="transmembrane region" description="Helical" evidence="4">
    <location>
        <begin position="279"/>
        <end position="299"/>
    </location>
</feature>
<accession>A0A062UFK2</accession>
<dbReference type="PATRIC" id="fig|1280947.3.peg.2742"/>
<gene>
    <name evidence="6" type="ORF">HY30_18375</name>
</gene>
<dbReference type="EMBL" id="AWFG01000042">
    <property type="protein sequence ID" value="KCZ56498.1"/>
    <property type="molecule type" value="Genomic_DNA"/>
</dbReference>